<dbReference type="Gene3D" id="1.10.287.70">
    <property type="match status" value="4"/>
</dbReference>
<evidence type="ECO:0000256" key="16">
    <source>
        <dbReference type="ARBA" id="ARBA00067459"/>
    </source>
</evidence>
<evidence type="ECO:0000256" key="3">
    <source>
        <dbReference type="ARBA" id="ARBA00022475"/>
    </source>
</evidence>
<feature type="transmembrane region" description="Helical" evidence="18">
    <location>
        <begin position="1293"/>
        <end position="1318"/>
    </location>
</feature>
<accession>A0A8H3ER51</accession>
<feature type="transmembrane region" description="Helical" evidence="18">
    <location>
        <begin position="1251"/>
        <end position="1273"/>
    </location>
</feature>
<feature type="domain" description="Ion transport" evidence="19">
    <location>
        <begin position="1217"/>
        <end position="1492"/>
    </location>
</feature>
<gene>
    <name evidence="20" type="primary">CCH1</name>
    <name evidence="20" type="ORF">IMSHALPRED_008501</name>
</gene>
<dbReference type="SUPFAM" id="SSF81324">
    <property type="entry name" value="Voltage-gated potassium channels"/>
    <property type="match status" value="4"/>
</dbReference>
<dbReference type="PANTHER" id="PTHR45628">
    <property type="entry name" value="VOLTAGE-DEPENDENT CALCIUM CHANNEL TYPE A SUBUNIT ALPHA-1"/>
    <property type="match status" value="1"/>
</dbReference>
<evidence type="ECO:0000256" key="9">
    <source>
        <dbReference type="ARBA" id="ARBA00022989"/>
    </source>
</evidence>
<feature type="transmembrane region" description="Helical" evidence="18">
    <location>
        <begin position="713"/>
        <end position="739"/>
    </location>
</feature>
<dbReference type="InterPro" id="IPR005821">
    <property type="entry name" value="Ion_trans_dom"/>
</dbReference>
<feature type="transmembrane region" description="Helical" evidence="18">
    <location>
        <begin position="981"/>
        <end position="1004"/>
    </location>
</feature>
<dbReference type="PANTHER" id="PTHR45628:SF7">
    <property type="entry name" value="VOLTAGE-DEPENDENT CALCIUM CHANNEL TYPE A SUBUNIT ALPHA-1"/>
    <property type="match status" value="1"/>
</dbReference>
<feature type="compositionally biased region" description="Low complexity" evidence="17">
    <location>
        <begin position="2038"/>
        <end position="2053"/>
    </location>
</feature>
<feature type="transmembrane region" description="Helical" evidence="18">
    <location>
        <begin position="1546"/>
        <end position="1563"/>
    </location>
</feature>
<dbReference type="InterPro" id="IPR050599">
    <property type="entry name" value="VDCC_alpha-1_subunit"/>
</dbReference>
<keyword evidence="10" id="KW-0406">Ion transport</keyword>
<feature type="transmembrane region" description="Helical" evidence="18">
    <location>
        <begin position="902"/>
        <end position="928"/>
    </location>
</feature>
<comment type="subcellular location">
    <subcellularLocation>
        <location evidence="1">Cell membrane</location>
        <topology evidence="1">Multi-pass membrane protein</topology>
    </subcellularLocation>
</comment>
<evidence type="ECO:0000256" key="13">
    <source>
        <dbReference type="ARBA" id="ARBA00023303"/>
    </source>
</evidence>
<evidence type="ECO:0000256" key="15">
    <source>
        <dbReference type="ARBA" id="ARBA00061395"/>
    </source>
</evidence>
<evidence type="ECO:0000256" key="18">
    <source>
        <dbReference type="SAM" id="Phobius"/>
    </source>
</evidence>
<feature type="transmembrane region" description="Helical" evidence="18">
    <location>
        <begin position="869"/>
        <end position="890"/>
    </location>
</feature>
<dbReference type="FunFam" id="1.10.287.70:FF:000118">
    <property type="entry name" value="Calcium channel subunit Cch1"/>
    <property type="match status" value="1"/>
</dbReference>
<evidence type="ECO:0000256" key="7">
    <source>
        <dbReference type="ARBA" id="ARBA00022837"/>
    </source>
</evidence>
<comment type="similarity">
    <text evidence="15">Belongs to the calcium channel alpha-1 subunit (TC 1.A.1.11) family.</text>
</comment>
<feature type="domain" description="Ion transport" evidence="19">
    <location>
        <begin position="353"/>
        <end position="750"/>
    </location>
</feature>
<feature type="transmembrane region" description="Helical" evidence="18">
    <location>
        <begin position="390"/>
        <end position="409"/>
    </location>
</feature>
<feature type="transmembrane region" description="Helical" evidence="18">
    <location>
        <begin position="1209"/>
        <end position="1230"/>
    </location>
</feature>
<comment type="function">
    <text evidence="14">Voltage-gated, high-affinity calcium channel that functions together with MID1 to mediate calcium entry into cells. Required during conditions of environmental stress.</text>
</comment>
<feature type="transmembrane region" description="Helical" evidence="18">
    <location>
        <begin position="1462"/>
        <end position="1484"/>
    </location>
</feature>
<reference evidence="20" key="1">
    <citation type="submission" date="2021-03" db="EMBL/GenBank/DDBJ databases">
        <authorList>
            <person name="Tagirdzhanova G."/>
        </authorList>
    </citation>
    <scope>NUCLEOTIDE SEQUENCE</scope>
</reference>
<feature type="transmembrane region" description="Helical" evidence="18">
    <location>
        <begin position="562"/>
        <end position="585"/>
    </location>
</feature>
<feature type="region of interest" description="Disordered" evidence="17">
    <location>
        <begin position="1"/>
        <end position="103"/>
    </location>
</feature>
<evidence type="ECO:0000313" key="21">
    <source>
        <dbReference type="Proteomes" id="UP000664534"/>
    </source>
</evidence>
<feature type="transmembrane region" description="Helical" evidence="18">
    <location>
        <begin position="846"/>
        <end position="863"/>
    </location>
</feature>
<keyword evidence="3" id="KW-1003">Cell membrane</keyword>
<feature type="transmembrane region" description="Helical" evidence="18">
    <location>
        <begin position="1761"/>
        <end position="1780"/>
    </location>
</feature>
<feature type="compositionally biased region" description="Polar residues" evidence="17">
    <location>
        <begin position="2091"/>
        <end position="2107"/>
    </location>
</feature>
<dbReference type="GO" id="GO:0008331">
    <property type="term" value="F:high voltage-gated calcium channel activity"/>
    <property type="evidence" value="ECO:0007669"/>
    <property type="project" value="TreeGrafter"/>
</dbReference>
<keyword evidence="11 18" id="KW-0472">Membrane</keyword>
<keyword evidence="8" id="KW-0851">Voltage-gated channel</keyword>
<keyword evidence="7" id="KW-0106">Calcium</keyword>
<feature type="transmembrane region" description="Helical" evidence="18">
    <location>
        <begin position="1605"/>
        <end position="1625"/>
    </location>
</feature>
<feature type="transmembrane region" description="Helical" evidence="18">
    <location>
        <begin position="1575"/>
        <end position="1593"/>
    </location>
</feature>
<feature type="domain" description="Ion transport" evidence="19">
    <location>
        <begin position="784"/>
        <end position="1016"/>
    </location>
</feature>
<evidence type="ECO:0000256" key="14">
    <source>
        <dbReference type="ARBA" id="ARBA00057587"/>
    </source>
</evidence>
<evidence type="ECO:0000256" key="4">
    <source>
        <dbReference type="ARBA" id="ARBA00022568"/>
    </source>
</evidence>
<dbReference type="Proteomes" id="UP000664534">
    <property type="component" value="Unassembled WGS sequence"/>
</dbReference>
<feature type="compositionally biased region" description="Low complexity" evidence="17">
    <location>
        <begin position="227"/>
        <end position="246"/>
    </location>
</feature>
<evidence type="ECO:0000256" key="8">
    <source>
        <dbReference type="ARBA" id="ARBA00022882"/>
    </source>
</evidence>
<keyword evidence="4" id="KW-0109">Calcium transport</keyword>
<dbReference type="FunFam" id="1.10.287.70:FF:000093">
    <property type="entry name" value="Calcium channel subunit Cch1"/>
    <property type="match status" value="1"/>
</dbReference>
<feature type="transmembrane region" description="Helical" evidence="18">
    <location>
        <begin position="818"/>
        <end position="834"/>
    </location>
</feature>
<proteinExistence type="inferred from homology"/>
<evidence type="ECO:0000256" key="2">
    <source>
        <dbReference type="ARBA" id="ARBA00022448"/>
    </source>
</evidence>
<protein>
    <recommendedName>
        <fullName evidence="16">Calcium-channel protein CCH1</fullName>
    </recommendedName>
</protein>
<evidence type="ECO:0000256" key="10">
    <source>
        <dbReference type="ARBA" id="ARBA00023065"/>
    </source>
</evidence>
<dbReference type="OrthoDB" id="416585at2759"/>
<evidence type="ECO:0000313" key="20">
    <source>
        <dbReference type="EMBL" id="CAF9909899.1"/>
    </source>
</evidence>
<dbReference type="GO" id="GO:0098703">
    <property type="term" value="P:calcium ion import across plasma membrane"/>
    <property type="evidence" value="ECO:0007669"/>
    <property type="project" value="TreeGrafter"/>
</dbReference>
<evidence type="ECO:0000256" key="11">
    <source>
        <dbReference type="ARBA" id="ARBA00023136"/>
    </source>
</evidence>
<feature type="region of interest" description="Disordered" evidence="17">
    <location>
        <begin position="2000"/>
        <end position="2152"/>
    </location>
</feature>
<keyword evidence="9 18" id="KW-1133">Transmembrane helix</keyword>
<keyword evidence="13" id="KW-0407">Ion channel</keyword>
<evidence type="ECO:0000256" key="12">
    <source>
        <dbReference type="ARBA" id="ARBA00023180"/>
    </source>
</evidence>
<feature type="transmembrane region" description="Helical" evidence="18">
    <location>
        <begin position="348"/>
        <end position="370"/>
    </location>
</feature>
<dbReference type="GO" id="GO:0005891">
    <property type="term" value="C:voltage-gated calcium channel complex"/>
    <property type="evidence" value="ECO:0007669"/>
    <property type="project" value="TreeGrafter"/>
</dbReference>
<evidence type="ECO:0000256" key="17">
    <source>
        <dbReference type="SAM" id="MobiDB-lite"/>
    </source>
</evidence>
<dbReference type="FunFam" id="1.20.120.350:FF:000098">
    <property type="entry name" value="Calcium channel subunit Cch1"/>
    <property type="match status" value="1"/>
</dbReference>
<feature type="transmembrane region" description="Helical" evidence="18">
    <location>
        <begin position="1339"/>
        <end position="1366"/>
    </location>
</feature>
<dbReference type="Gene3D" id="1.20.120.350">
    <property type="entry name" value="Voltage-gated potassium channels. Chain C"/>
    <property type="match status" value="4"/>
</dbReference>
<feature type="region of interest" description="Disordered" evidence="17">
    <location>
        <begin position="145"/>
        <end position="247"/>
    </location>
</feature>
<feature type="transmembrane region" description="Helical" evidence="18">
    <location>
        <begin position="499"/>
        <end position="517"/>
    </location>
</feature>
<keyword evidence="2" id="KW-0813">Transport</keyword>
<feature type="transmembrane region" description="Helical" evidence="18">
    <location>
        <begin position="784"/>
        <end position="803"/>
    </location>
</feature>
<evidence type="ECO:0000256" key="6">
    <source>
        <dbReference type="ARBA" id="ARBA00022692"/>
    </source>
</evidence>
<name>A0A8H3ER51_9LECA</name>
<keyword evidence="5" id="KW-0107">Calcium channel</keyword>
<keyword evidence="12" id="KW-0325">Glycoprotein</keyword>
<feature type="compositionally biased region" description="Polar residues" evidence="17">
    <location>
        <begin position="1"/>
        <end position="31"/>
    </location>
</feature>
<feature type="transmembrane region" description="Helical" evidence="18">
    <location>
        <begin position="1631"/>
        <end position="1649"/>
    </location>
</feature>
<comment type="caution">
    <text evidence="20">The sequence shown here is derived from an EMBL/GenBank/DDBJ whole genome shotgun (WGS) entry which is preliminary data.</text>
</comment>
<dbReference type="FunFam" id="1.20.120.350:FF:000063">
    <property type="entry name" value="Calcium channel subunit Cch1"/>
    <property type="match status" value="1"/>
</dbReference>
<dbReference type="InterPro" id="IPR027359">
    <property type="entry name" value="Volt_channel_dom_sf"/>
</dbReference>
<keyword evidence="6 18" id="KW-0812">Transmembrane</keyword>
<keyword evidence="21" id="KW-1185">Reference proteome</keyword>
<evidence type="ECO:0000256" key="5">
    <source>
        <dbReference type="ARBA" id="ARBA00022673"/>
    </source>
</evidence>
<dbReference type="EMBL" id="CAJPDT010000006">
    <property type="protein sequence ID" value="CAF9909899.1"/>
    <property type="molecule type" value="Genomic_DNA"/>
</dbReference>
<sequence>MASDQSSPHNNQRRQSIPLQDLSRPSHQASDGNEGWSPGRSSRRRTRTLLGNRQSFRGRVNTAYERVNEGSPPAPIGENVGLPHVTTPRNAHQPPVPYEDGEVSPVNAENFQAAMGSVGLSFEPPGPSRPPAGRRKSTLKVITENDAMSTYSLPAPHPIDEAEQDTYFSPQDTDRTPLTDSRFLQPIAGAQEPGPGLRAPPPSVGHSRSGSRLGDDLPHMEAGMARPSSTMSTKSLSPSSASNPLSRAGTILRKASQRVVNLSNEPDTIENSLRRERSIREARMEEPPIFPAMQDYAHDERSSPLPEKGQPLVPMEQSFPPEPNPLKGKSIGIFSPDNWIRLKLCEMLVHPATEPVILILIVVQTVLLAIDSARPIGYTGNGPPPVWQASWINFALLALFSIYTLEILARIVVSGLIKNADEYSTLDIARGFRAALNYRVRTFFAPQRHLTIRDGAREADPQLSILRSFTGAQLHVDHPGHSRQQQRVRLARRAFLRHGFNRLDFVAVGSFWIMFVLSDTGVEANRHLYLFRMLSCLRILRLLGLTSGTSVILRSLKKAAPMLVNVAFLIGFFWLLFAIIGVQAFKSSLKRTCVWYPNATEVLLNPLSPESQRIINNSYNSNDPNNIIQFCGGYISPTNGSEMPWLKADLSQNGTGKHKGYLCPNNSLCVEGTGPYNGTVSFDNIFQSLELVFVIMSANTFTDLLYYCTNTDFLAGALFFAFGIVVMSLWLMNLLVAVITSSFQVIREESKTSAFTIEEQEPLIEEDEEIPKTSRLKRAYDRTYWLWIVIILFDLFVMCLRSSDMSNNRQLFIDDTETIVACVLVFEILLRVITDWRNFHKSSRNWIDLSLAIITAIIQIPYIHNSGEAYEWLTFFQIIRIYRVVLAVSLTRELIKKVLGNVSGILNLIVFVFLVTFLTAIFAVQIFRGQFPAKDIGGSQIRITFSDIYNGFIGMYQVLSSENWTILLYNSTQYELIWSQAWIGAMFFISWFILANFVVLNMFIAVIQENFDVSEDEKRLQQVKAFLQQKELGGSSQGNLSLSTIFRLGRDTGRHKDPLDFGPATMEMLLQEAVFRDFLDEHMEPVEELHEDDDPITGRPVGQVKPGLLSSLWVKVLKVLGDREPNPFYSRLQFSRGDDVDIRTRAREVVSATEQRKRAQRQYLQRHPRYNVSLFIFAPRNPIRRFCQGIVGPGRGSQRIEGIDPVKPVWYAFSAFVYAAIVAMVLLACVSTPLYQREYFLNLGHYTSRNWFVWTDMGFACLFSLEALIKIIADGFFWTPNAYFRGSWGLIDGLVLVTLWINVITSLYSDGAVSRAVGAFKALRALRLLNVSDSARDTFHSVIVLGGWKVLSAAFVSLSLLFPFAIYGLNLFNGRMRLCNDYNINILDDCVGEFNSTPYYWDVLGPRQSANLYYNFDNFGSSLSILFQIVSQEGWTDVMWTAMSSGGRGISAIQYYNSQGNAVFFIAFNLLGAVFVLTLFVSVFMRNYTEQTGVAFLTADQRSWLELRKLLRQISPSKRPSSKSESGFRGWCYRIAVKKHGRWQRLLTTILFFHLILLVTEFYPEPRWWQRLRDYMFLAFTVVYIANVLVRIIGLTWKRFRRSSWDLYSILSITGTVITTLLDLSKYNDRTYSQLHKLFLVSIALLLIPRNNQLDQLFKTAAASLSAIGNLLATWFVLFLVYAIALTQTFGLTRFGSQENGNLNFRDVPKALILLFRMSMGEGWNQIMADFATITYPNCVASPLFYESDCGSATWARALFISWNILSMYIFVSLFVSLIFESFSYVYQRSSGLAVINRKELRRFKQAWATYDPEGTGWISKDVFPRLLGELSGAFEMRIYAGSEQSVHRILENCAVETRGNETPPPGAIHGVDLARLNHELSKIDVVDIRRRRIRMEIFFQEIMVSADPDRGVNFTSCLMILAHYNVISDNKSLRLEEYLRRRARLQRVEEEVRRRVVKGFFDMMFWSRQFRSRLDFRHSARMVNIPQFAVPEIFVDDQDAISPQDPANPGPFPSMSQGSPRGRPSLDTSGLRHRGDSGSPSRSDNSSNVSPSLTPHRGLGHSASPSGEGAFQWSYDGAGDDHSPVAGRSRANSSVDRQNVLDTFDNSAWGESIRRSFTTRRTGTRAPAPSRTITRRVSRRVTPDPPRRAEP</sequence>
<feature type="compositionally biased region" description="Basic and acidic residues" evidence="17">
    <location>
        <begin position="2142"/>
        <end position="2152"/>
    </location>
</feature>
<evidence type="ECO:0000259" key="19">
    <source>
        <dbReference type="Pfam" id="PF00520"/>
    </source>
</evidence>
<feature type="transmembrane region" description="Helical" evidence="18">
    <location>
        <begin position="1661"/>
        <end position="1685"/>
    </location>
</feature>
<feature type="transmembrane region" description="Helical" evidence="18">
    <location>
        <begin position="529"/>
        <end position="553"/>
    </location>
</feature>
<dbReference type="FunFam" id="1.20.120.350:FF:000079">
    <property type="entry name" value="Calcium channel subunit Cch1"/>
    <property type="match status" value="1"/>
</dbReference>
<evidence type="ECO:0000256" key="1">
    <source>
        <dbReference type="ARBA" id="ARBA00004651"/>
    </source>
</evidence>
<dbReference type="Pfam" id="PF00520">
    <property type="entry name" value="Ion_trans"/>
    <property type="match status" value="4"/>
</dbReference>
<organism evidence="20 21">
    <name type="scientific">Imshaugia aleurites</name>
    <dbReference type="NCBI Taxonomy" id="172621"/>
    <lineage>
        <taxon>Eukaryota</taxon>
        <taxon>Fungi</taxon>
        <taxon>Dikarya</taxon>
        <taxon>Ascomycota</taxon>
        <taxon>Pezizomycotina</taxon>
        <taxon>Lecanoromycetes</taxon>
        <taxon>OSLEUM clade</taxon>
        <taxon>Lecanoromycetidae</taxon>
        <taxon>Lecanorales</taxon>
        <taxon>Lecanorineae</taxon>
        <taxon>Parmeliaceae</taxon>
        <taxon>Imshaugia</taxon>
    </lineage>
</organism>
<feature type="domain" description="Ion transport" evidence="19">
    <location>
        <begin position="1543"/>
        <end position="1790"/>
    </location>
</feature>
<feature type="compositionally biased region" description="Low complexity" evidence="17">
    <location>
        <begin position="2116"/>
        <end position="2133"/>
    </location>
</feature>